<evidence type="ECO:0000313" key="2">
    <source>
        <dbReference type="EMBL" id="QDH47072.1"/>
    </source>
</evidence>
<keyword evidence="3" id="KW-1185">Reference proteome</keyword>
<organism evidence="2 3">
    <name type="scientific">Aeromonas phage LAh10</name>
    <dbReference type="NCBI Taxonomy" id="2591025"/>
    <lineage>
        <taxon>Viruses</taxon>
        <taxon>Duplodnaviria</taxon>
        <taxon>Heunggongvirae</taxon>
        <taxon>Uroviricota</taxon>
        <taxon>Caudoviricetes</taxon>
        <taxon>Chimalliviridae</taxon>
        <taxon>Ludhianavirus</taxon>
        <taxon>Ludhianavirus LAh10</taxon>
    </lineage>
</organism>
<gene>
    <name evidence="2" type="ORF">LAh10_22</name>
</gene>
<dbReference type="EMBL" id="MK838116">
    <property type="protein sequence ID" value="QDH47072.1"/>
    <property type="molecule type" value="Genomic_DNA"/>
</dbReference>
<dbReference type="InterPro" id="IPR024413">
    <property type="entry name" value="Phage_phiKZ_Orf92_int-head"/>
</dbReference>
<evidence type="ECO:0000313" key="3">
    <source>
        <dbReference type="Proteomes" id="UP000318420"/>
    </source>
</evidence>
<dbReference type="Proteomes" id="UP000318420">
    <property type="component" value="Segment"/>
</dbReference>
<proteinExistence type="predicted"/>
<feature type="compositionally biased region" description="Polar residues" evidence="1">
    <location>
        <begin position="1"/>
        <end position="17"/>
    </location>
</feature>
<feature type="region of interest" description="Disordered" evidence="1">
    <location>
        <begin position="1"/>
        <end position="21"/>
    </location>
</feature>
<evidence type="ECO:0000256" key="1">
    <source>
        <dbReference type="SAM" id="MobiDB-lite"/>
    </source>
</evidence>
<protein>
    <submittedName>
        <fullName evidence="2">Uncharacterized protein</fullName>
    </submittedName>
</protein>
<sequence length="367" mass="41474">MSLSLSNKGASGTTSDKTVGETLGPYEESMAFFEKKEIKVDKESVTFPNKLYVDGIESIVTSFGSVQVPLRQYLGSENEQTLADDYSGNESLGETLKNIMKAIIQLAKDAVEFVMNLINNKLTRLDNALFRLKGRRKRQGLADKEVSYPIGVRRLMIPGKVSTGPEWIPASLTEVKKFYQSYIKTYRDLTKLIYISPDHFSPEAHNEKINAIMRTDMGMNIAQSNSDGSDAYRCGPIPGNRYFCFDSRSDIKAERSSIYFTDTTMEVKLLSKTFMATGHVIDKTIDGIQELIDEVRKNQKTVGELHREFEKAVVGFEKREGRAVTADQRHFLRYLINHSKRQSQLTVQYVTSVCDIAMDFCDAGIRK</sequence>
<accession>A0A514A1G9</accession>
<dbReference type="Pfam" id="PF12699">
    <property type="entry name" value="phiKZ_IP"/>
    <property type="match status" value="1"/>
</dbReference>
<reference evidence="2 3" key="1">
    <citation type="submission" date="2019-04" db="EMBL/GenBank/DDBJ databases">
        <title>Novel bacteriophages capable of disrupting biofilms from clinical strains of Aeromonas hydrophila with intrinsic antibiotic resistance.</title>
        <authorList>
            <person name="Kabwe M."/>
            <person name="Brown T.L."/>
            <person name="Speirs L."/>
            <person name="Ku H."/>
            <person name="Leach M."/>
            <person name="Chan H.T."/>
            <person name="Petrovski S."/>
            <person name="Lock P."/>
            <person name="Tucci J."/>
        </authorList>
    </citation>
    <scope>NUCLEOTIDE SEQUENCE [LARGE SCALE GENOMIC DNA]</scope>
</reference>
<name>A0A514A1G9_9CAUD</name>